<gene>
    <name evidence="4" type="ORF">CHS0354_024116</name>
</gene>
<dbReference type="AlphaFoldDB" id="A0AAE0RZE5"/>
<dbReference type="Gene3D" id="3.80.10.10">
    <property type="entry name" value="Ribonuclease Inhibitor"/>
    <property type="match status" value="1"/>
</dbReference>
<dbReference type="Pfam" id="PF09479">
    <property type="entry name" value="Flg_new"/>
    <property type="match status" value="1"/>
</dbReference>
<dbReference type="InterPro" id="IPR013154">
    <property type="entry name" value="ADH-like_N"/>
</dbReference>
<comment type="caution">
    <text evidence="4">The sequence shown here is derived from an EMBL/GenBank/DDBJ whole genome shotgun (WGS) entry which is preliminary data.</text>
</comment>
<dbReference type="SMART" id="SM00635">
    <property type="entry name" value="BID_2"/>
    <property type="match status" value="1"/>
</dbReference>
<dbReference type="InterPro" id="IPR008964">
    <property type="entry name" value="Invasin/intimin_cell_adhesion"/>
</dbReference>
<accession>A0AAE0RZE5</accession>
<proteinExistence type="predicted"/>
<dbReference type="Gene3D" id="3.90.180.10">
    <property type="entry name" value="Medium-chain alcohol dehydrogenases, catalytic domain"/>
    <property type="match status" value="1"/>
</dbReference>
<dbReference type="Gene3D" id="2.60.40.4270">
    <property type="entry name" value="Listeria-Bacteroides repeat domain"/>
    <property type="match status" value="1"/>
</dbReference>
<dbReference type="SUPFAM" id="SSF50129">
    <property type="entry name" value="GroES-like"/>
    <property type="match status" value="1"/>
</dbReference>
<feature type="domain" description="Enoyl reductase (ER)" evidence="3">
    <location>
        <begin position="18"/>
        <end position="323"/>
    </location>
</feature>
<dbReference type="InterPro" id="IPR013378">
    <property type="entry name" value="InlB-like_B-rpt"/>
</dbReference>
<dbReference type="SUPFAM" id="SSF51735">
    <property type="entry name" value="NAD(P)-binding Rossmann-fold domains"/>
    <property type="match status" value="1"/>
</dbReference>
<keyword evidence="5" id="KW-1185">Reference proteome</keyword>
<dbReference type="EMBL" id="JAEAOA010001427">
    <property type="protein sequence ID" value="KAK3582562.1"/>
    <property type="molecule type" value="Genomic_DNA"/>
</dbReference>
<dbReference type="InterPro" id="IPR032675">
    <property type="entry name" value="LRR_dom_sf"/>
</dbReference>
<dbReference type="PANTHER" id="PTHR43677">
    <property type="entry name" value="SHORT-CHAIN DEHYDROGENASE/REDUCTASE"/>
    <property type="match status" value="1"/>
</dbReference>
<dbReference type="InterPro" id="IPR011032">
    <property type="entry name" value="GroES-like_sf"/>
</dbReference>
<dbReference type="InterPro" id="IPR003343">
    <property type="entry name" value="Big_2"/>
</dbReference>
<reference evidence="4" key="1">
    <citation type="journal article" date="2021" name="Genome Biol. Evol.">
        <title>A High-Quality Reference Genome for a Parasitic Bivalve with Doubly Uniparental Inheritance (Bivalvia: Unionida).</title>
        <authorList>
            <person name="Smith C.H."/>
        </authorList>
    </citation>
    <scope>NUCLEOTIDE SEQUENCE</scope>
    <source>
        <strain evidence="4">CHS0354</strain>
    </source>
</reference>
<dbReference type="Pfam" id="PF08240">
    <property type="entry name" value="ADH_N"/>
    <property type="match status" value="1"/>
</dbReference>
<dbReference type="SUPFAM" id="SSF52058">
    <property type="entry name" value="L domain-like"/>
    <property type="match status" value="1"/>
</dbReference>
<feature type="domain" description="BIG2" evidence="2">
    <location>
        <begin position="507"/>
        <end position="584"/>
    </location>
</feature>
<dbReference type="InterPro" id="IPR042229">
    <property type="entry name" value="Listeria/Bacterioides_rpt_sf"/>
</dbReference>
<comment type="subcellular location">
    <subcellularLocation>
        <location evidence="1">Cell envelope</location>
    </subcellularLocation>
</comment>
<evidence type="ECO:0000313" key="5">
    <source>
        <dbReference type="Proteomes" id="UP001195483"/>
    </source>
</evidence>
<dbReference type="InterPro" id="IPR014188">
    <property type="entry name" value="Acrylyl-CoA_reductase_AcuI"/>
</dbReference>
<name>A0AAE0RZE5_9BIVA</name>
<evidence type="ECO:0000256" key="1">
    <source>
        <dbReference type="ARBA" id="ARBA00004196"/>
    </source>
</evidence>
<dbReference type="Proteomes" id="UP001195483">
    <property type="component" value="Unassembled WGS sequence"/>
</dbReference>
<dbReference type="InterPro" id="IPR051397">
    <property type="entry name" value="Zn-ADH-like_protein"/>
</dbReference>
<dbReference type="Gene3D" id="2.60.40.1080">
    <property type="match status" value="1"/>
</dbReference>
<evidence type="ECO:0000313" key="4">
    <source>
        <dbReference type="EMBL" id="KAK3582562.1"/>
    </source>
</evidence>
<dbReference type="SMART" id="SM00829">
    <property type="entry name" value="PKS_ER"/>
    <property type="match status" value="1"/>
</dbReference>
<reference evidence="4" key="3">
    <citation type="submission" date="2023-05" db="EMBL/GenBank/DDBJ databases">
        <authorList>
            <person name="Smith C.H."/>
        </authorList>
    </citation>
    <scope>NUCLEOTIDE SEQUENCE</scope>
    <source>
        <strain evidence="4">CHS0354</strain>
        <tissue evidence="4">Mantle</tissue>
    </source>
</reference>
<reference evidence="4" key="2">
    <citation type="journal article" date="2021" name="Genome Biol. Evol.">
        <title>Developing a high-quality reference genome for a parasitic bivalve with doubly uniparental inheritance (Bivalvia: Unionida).</title>
        <authorList>
            <person name="Smith C.H."/>
        </authorList>
    </citation>
    <scope>NUCLEOTIDE SEQUENCE</scope>
    <source>
        <strain evidence="4">CHS0354</strain>
        <tissue evidence="4">Mantle</tissue>
    </source>
</reference>
<sequence>MKTFRALVVRESNGIFTKSIEEKSFEELPKHPILVKVKFSSLNFKDALSAHGNKGVTRQYPHTPGIDAIGTVERSTSKIFKEGDEVIVTGYDLGMNTSGGFAEYTAVPEEWVVPKPKSLQANEVAALGTAGLTVGIGVEKLLRNKQSKEGEFVITGSSGGVGTLAIAILSKLKFNITAASSKLDLTHFLTSIGATRVFHVKELLDTTQKPLLKPKWIGGFDTLGGDYLTSILKSTHKEGSVISTGLASSPSLNGTVLPFILNGINLLGVNSADYPKHLKLEIWEKLANDWKPTPFLAQLTATTTTIALTDVATYLDRMIKAECQDISNSKDIISFTFTKTLNPSLNSDIQATITDRIITVELPASVKIATLKPTIWHTGKSITWKSVLAVSQNNQASDFYEKSIYTITAYDNSIKQYTFTATFTDINPDISNYVTVTFKFHPNIKDEEGLTEVVKMKKGDIINKPKDPVISDYLFLGWYKDPALSLPFYFPISITENTTIYAKCGLSVSNIIMAESDVNTFIGKAKQFTATIDPSEAYIKKLMWTSSKPEVATVDSNGLVVPITVGTTTITVMSTDGSHKSTSTKCTVEPYFRIPDKNFRKILENAYSNLLDIVHGDTLLNTNDAGKLKYLDVKKSNIDSLRGIEYFTSLEHLNCNGNKLKNLDLSKNTSLIILNCYNNQLTNLVLSNSPSLTTLNCYNNQLTNLVLSNSPSLTTLNCSENTISSLDIRGIRHSKNTSLEIDSESGSSINNIKVHVSIFTTNPEEDNAVKSALRTIKSNKSGVQIEVYASKSDGTYAPLICDYDPTTDQGTHGNRGCEP</sequence>
<dbReference type="PANTHER" id="PTHR43677:SF1">
    <property type="entry name" value="ACRYLYL-COA REDUCTASE ACUI-RELATED"/>
    <property type="match status" value="1"/>
</dbReference>
<dbReference type="SUPFAM" id="SSF49373">
    <property type="entry name" value="Invasin/intimin cell-adhesion fragments"/>
    <property type="match status" value="1"/>
</dbReference>
<dbReference type="Gene3D" id="3.40.50.720">
    <property type="entry name" value="NAD(P)-binding Rossmann-like Domain"/>
    <property type="match status" value="1"/>
</dbReference>
<dbReference type="GO" id="GO:0043957">
    <property type="term" value="F:acryloyl-CoA reductase (NADPH) activity"/>
    <property type="evidence" value="ECO:0007669"/>
    <property type="project" value="TreeGrafter"/>
</dbReference>
<protein>
    <submittedName>
        <fullName evidence="4">Uncharacterized protein</fullName>
    </submittedName>
</protein>
<dbReference type="InterPro" id="IPR020843">
    <property type="entry name" value="ER"/>
</dbReference>
<evidence type="ECO:0000259" key="2">
    <source>
        <dbReference type="SMART" id="SM00635"/>
    </source>
</evidence>
<evidence type="ECO:0000259" key="3">
    <source>
        <dbReference type="SMART" id="SM00829"/>
    </source>
</evidence>
<organism evidence="4 5">
    <name type="scientific">Potamilus streckersoni</name>
    <dbReference type="NCBI Taxonomy" id="2493646"/>
    <lineage>
        <taxon>Eukaryota</taxon>
        <taxon>Metazoa</taxon>
        <taxon>Spiralia</taxon>
        <taxon>Lophotrochozoa</taxon>
        <taxon>Mollusca</taxon>
        <taxon>Bivalvia</taxon>
        <taxon>Autobranchia</taxon>
        <taxon>Heteroconchia</taxon>
        <taxon>Palaeoheterodonta</taxon>
        <taxon>Unionida</taxon>
        <taxon>Unionoidea</taxon>
        <taxon>Unionidae</taxon>
        <taxon>Ambleminae</taxon>
        <taxon>Lampsilini</taxon>
        <taxon>Potamilus</taxon>
    </lineage>
</organism>
<dbReference type="NCBIfam" id="TIGR02823">
    <property type="entry name" value="oxido_YhdH"/>
    <property type="match status" value="1"/>
</dbReference>
<dbReference type="Gene3D" id="2.60.40.2340">
    <property type="match status" value="1"/>
</dbReference>
<dbReference type="InterPro" id="IPR036291">
    <property type="entry name" value="NAD(P)-bd_dom_sf"/>
</dbReference>
<dbReference type="CDD" id="cd05280">
    <property type="entry name" value="MDR_yhdh_yhfp"/>
    <property type="match status" value="1"/>
</dbReference>
<dbReference type="Pfam" id="PF02368">
    <property type="entry name" value="Big_2"/>
    <property type="match status" value="1"/>
</dbReference>